<evidence type="ECO:0000256" key="5">
    <source>
        <dbReference type="HAMAP-Rule" id="MF_01350"/>
    </source>
</evidence>
<dbReference type="GO" id="GO:0009060">
    <property type="term" value="P:aerobic respiration"/>
    <property type="evidence" value="ECO:0007669"/>
    <property type="project" value="TreeGrafter"/>
</dbReference>
<dbReference type="EMBL" id="LT906441">
    <property type="protein sequence ID" value="SNV28074.1"/>
    <property type="molecule type" value="Genomic_DNA"/>
</dbReference>
<keyword evidence="5" id="KW-0830">Ubiquinone</keyword>
<name>A0A239W2S5_9ACTN</name>
<dbReference type="GO" id="GO:0048038">
    <property type="term" value="F:quinone binding"/>
    <property type="evidence" value="ECO:0007669"/>
    <property type="project" value="UniProtKB-KW"/>
</dbReference>
<accession>A0A239W2S5</accession>
<keyword evidence="5 6" id="KW-0520">NAD</keyword>
<keyword evidence="5" id="KW-1003">Cell membrane</keyword>
<keyword evidence="3 5" id="KW-1133">Transmembrane helix</keyword>
<feature type="transmembrane region" description="Helical" evidence="5">
    <location>
        <begin position="85"/>
        <end position="106"/>
    </location>
</feature>
<dbReference type="KEGG" id="cgrn:4412665_00103"/>
<evidence type="ECO:0000256" key="1">
    <source>
        <dbReference type="ARBA" id="ARBA00004141"/>
    </source>
</evidence>
<dbReference type="HAMAP" id="MF_01350">
    <property type="entry name" value="NDH1_NuoH"/>
    <property type="match status" value="1"/>
</dbReference>
<dbReference type="AlphaFoldDB" id="A0A239W2S5"/>
<evidence type="ECO:0000256" key="2">
    <source>
        <dbReference type="ARBA" id="ARBA00022692"/>
    </source>
</evidence>
<dbReference type="PROSITE" id="PS00668">
    <property type="entry name" value="COMPLEX1_ND1_2"/>
    <property type="match status" value="1"/>
</dbReference>
<dbReference type="PANTHER" id="PTHR11432:SF3">
    <property type="entry name" value="NADH-UBIQUINONE OXIDOREDUCTASE CHAIN 1"/>
    <property type="match status" value="1"/>
</dbReference>
<comment type="subunit">
    <text evidence="5">NDH-1 is composed of 14 different subunits. Subunits NuoA, H, J, K, L, M, N constitute the membrane sector of the complex.</text>
</comment>
<comment type="similarity">
    <text evidence="5 6">Belongs to the complex I subunit 1 family.</text>
</comment>
<gene>
    <name evidence="5 8" type="primary">nuoH</name>
    <name evidence="8" type="ORF">SAMEA4412665_00103</name>
</gene>
<evidence type="ECO:0000313" key="8">
    <source>
        <dbReference type="EMBL" id="SNV28074.1"/>
    </source>
</evidence>
<keyword evidence="4 5" id="KW-0472">Membrane</keyword>
<proteinExistence type="inferred from homology"/>
<keyword evidence="5" id="KW-0874">Quinone</keyword>
<feature type="transmembrane region" description="Helical" evidence="5">
    <location>
        <begin position="170"/>
        <end position="194"/>
    </location>
</feature>
<feature type="transmembrane region" description="Helical" evidence="5">
    <location>
        <begin position="338"/>
        <end position="356"/>
    </location>
</feature>
<evidence type="ECO:0000256" key="4">
    <source>
        <dbReference type="ARBA" id="ARBA00023136"/>
    </source>
</evidence>
<dbReference type="GO" id="GO:0003954">
    <property type="term" value="F:NADH dehydrogenase activity"/>
    <property type="evidence" value="ECO:0007669"/>
    <property type="project" value="TreeGrafter"/>
</dbReference>
<dbReference type="eggNOG" id="COG1005">
    <property type="taxonomic scope" value="Bacteria"/>
</dbReference>
<dbReference type="GO" id="GO:0016655">
    <property type="term" value="F:oxidoreductase activity, acting on NAD(P)H, quinone or similar compound as acceptor"/>
    <property type="evidence" value="ECO:0007669"/>
    <property type="project" value="UniProtKB-UniRule"/>
</dbReference>
<dbReference type="EC" id="7.1.1.-" evidence="5"/>
<dbReference type="Pfam" id="PF00146">
    <property type="entry name" value="NADHdh"/>
    <property type="match status" value="1"/>
</dbReference>
<evidence type="ECO:0000256" key="3">
    <source>
        <dbReference type="ARBA" id="ARBA00022989"/>
    </source>
</evidence>
<feature type="transmembrane region" description="Helical" evidence="5">
    <location>
        <begin position="214"/>
        <end position="231"/>
    </location>
</feature>
<sequence>MNPFAVAPFGQDPWWLVLVKVVLLFVILLAWTIVNVWFERRVLAKMQNRIGPVMNSAWAGGVFQAVGDGLKLVFKEIVKPKGADSFVFSLAPIIAGVAAFSSWAVIPLGGQVSMFGHQTNLQITDVPVAVLFILAISSIGVYGIVLAGWSSAGSYSMLGSLRSSASMISYEVAMSLTLVSVFMFSGTMSTSGIVEAQATPIMFGDASLGVPGHYWLMLLPSFLIYVITMFGESNRLPFDMPECESELVSGYSTEYSGFPYGMYYLAEYINMATLSAVCVTLFLGGYRAPWPFNHIGVIDSGWWGLLWFFIKVQLVIFFFVWVRAAIPRFRYDHYMQMGWKALIPIALVWLVIVAALRSIGSQGASYNPLFMVFAGIGVAALIAWAFGGDAGEPEKQSVSEEFDAFAGGYPVPPLPGQKLVTANAIVSGETVSAPGGENVPLAGATSNVPETPKGDN</sequence>
<protein>
    <recommendedName>
        <fullName evidence="5">NADH-quinone oxidoreductase subunit H</fullName>
        <ecNumber evidence="5">7.1.1.-</ecNumber>
    </recommendedName>
    <alternativeName>
        <fullName evidence="5">NADH dehydrogenase I subunit H</fullName>
    </alternativeName>
    <alternativeName>
        <fullName evidence="5">NDH-1 subunit H</fullName>
    </alternativeName>
</protein>
<comment type="subcellular location">
    <subcellularLocation>
        <location evidence="5 6">Cell membrane</location>
        <topology evidence="5 6">Multi-pass membrane protein</topology>
    </subcellularLocation>
    <subcellularLocation>
        <location evidence="1">Membrane</location>
        <topology evidence="1">Multi-pass membrane protein</topology>
    </subcellularLocation>
</comment>
<comment type="function">
    <text evidence="5">NDH-1 shuttles electrons from NADH, via FMN and iron-sulfur (Fe-S) centers, to quinones in the respiratory chain. The immediate electron acceptor for the enzyme in this species is believed to be ubiquinone. Couples the redox reaction to proton translocation (for every two electrons transferred, four hydrogen ions are translocated across the cytoplasmic membrane), and thus conserves the redox energy in a proton gradient. This subunit may bind ubiquinone.</text>
</comment>
<keyword evidence="8" id="KW-0560">Oxidoreductase</keyword>
<dbReference type="InterPro" id="IPR018086">
    <property type="entry name" value="NADH_UbQ_OxRdtase_su1_CS"/>
</dbReference>
<feature type="region of interest" description="Disordered" evidence="7">
    <location>
        <begin position="432"/>
        <end position="456"/>
    </location>
</feature>
<feature type="transmembrane region" description="Helical" evidence="5">
    <location>
        <begin position="14"/>
        <end position="38"/>
    </location>
</feature>
<evidence type="ECO:0000313" key="9">
    <source>
        <dbReference type="Proteomes" id="UP000215332"/>
    </source>
</evidence>
<feature type="transmembrane region" description="Helical" evidence="5">
    <location>
        <begin position="268"/>
        <end position="286"/>
    </location>
</feature>
<dbReference type="PROSITE" id="PS00667">
    <property type="entry name" value="COMPLEX1_ND1_1"/>
    <property type="match status" value="1"/>
</dbReference>
<feature type="transmembrane region" description="Helical" evidence="5">
    <location>
        <begin position="306"/>
        <end position="326"/>
    </location>
</feature>
<dbReference type="GO" id="GO:0005886">
    <property type="term" value="C:plasma membrane"/>
    <property type="evidence" value="ECO:0007669"/>
    <property type="project" value="UniProtKB-SubCell"/>
</dbReference>
<keyword evidence="2 5" id="KW-0812">Transmembrane</keyword>
<comment type="catalytic activity">
    <reaction evidence="5">
        <text>a quinone + NADH + 5 H(+)(in) = a quinol + NAD(+) + 4 H(+)(out)</text>
        <dbReference type="Rhea" id="RHEA:57888"/>
        <dbReference type="ChEBI" id="CHEBI:15378"/>
        <dbReference type="ChEBI" id="CHEBI:24646"/>
        <dbReference type="ChEBI" id="CHEBI:57540"/>
        <dbReference type="ChEBI" id="CHEBI:57945"/>
        <dbReference type="ChEBI" id="CHEBI:132124"/>
    </reaction>
</comment>
<organism evidence="8 9">
    <name type="scientific">Cutibacterium granulosum</name>
    <dbReference type="NCBI Taxonomy" id="33011"/>
    <lineage>
        <taxon>Bacteria</taxon>
        <taxon>Bacillati</taxon>
        <taxon>Actinomycetota</taxon>
        <taxon>Actinomycetes</taxon>
        <taxon>Propionibacteriales</taxon>
        <taxon>Propionibacteriaceae</taxon>
        <taxon>Cutibacterium</taxon>
    </lineage>
</organism>
<reference evidence="8 9" key="1">
    <citation type="submission" date="2017-06" db="EMBL/GenBank/DDBJ databases">
        <authorList>
            <consortium name="Pathogen Informatics"/>
        </authorList>
    </citation>
    <scope>NUCLEOTIDE SEQUENCE [LARGE SCALE GENOMIC DNA]</scope>
    <source>
        <strain evidence="8 9">NCTC11865</strain>
    </source>
</reference>
<dbReference type="Proteomes" id="UP000215332">
    <property type="component" value="Chromosome 1"/>
</dbReference>
<dbReference type="RefSeq" id="WP_021104192.1">
    <property type="nucleotide sequence ID" value="NZ_CALTUW010000012.1"/>
</dbReference>
<evidence type="ECO:0000256" key="6">
    <source>
        <dbReference type="RuleBase" id="RU000471"/>
    </source>
</evidence>
<dbReference type="PANTHER" id="PTHR11432">
    <property type="entry name" value="NADH DEHYDROGENASE SUBUNIT 1"/>
    <property type="match status" value="1"/>
</dbReference>
<evidence type="ECO:0000256" key="7">
    <source>
        <dbReference type="SAM" id="MobiDB-lite"/>
    </source>
</evidence>
<dbReference type="NCBIfam" id="NF004743">
    <property type="entry name" value="PRK06076.1-4"/>
    <property type="match status" value="1"/>
</dbReference>
<feature type="transmembrane region" description="Helical" evidence="5">
    <location>
        <begin position="368"/>
        <end position="387"/>
    </location>
</feature>
<feature type="transmembrane region" description="Helical" evidence="5">
    <location>
        <begin position="126"/>
        <end position="149"/>
    </location>
</feature>
<keyword evidence="5" id="KW-1278">Translocase</keyword>
<dbReference type="InterPro" id="IPR001694">
    <property type="entry name" value="NADH_UbQ_OxRdtase_su1/FPO"/>
</dbReference>